<dbReference type="RefSeq" id="WP_187562990.1">
    <property type="nucleotide sequence ID" value="NZ_JACGWS010000009.1"/>
</dbReference>
<evidence type="ECO:0000313" key="2">
    <source>
        <dbReference type="Proteomes" id="UP000619238"/>
    </source>
</evidence>
<dbReference type="Proteomes" id="UP000619238">
    <property type="component" value="Unassembled WGS sequence"/>
</dbReference>
<accession>A0ABR7QC27</accession>
<dbReference type="EMBL" id="JACGWS010000009">
    <property type="protein sequence ID" value="MBC8755948.1"/>
    <property type="molecule type" value="Genomic_DNA"/>
</dbReference>
<name>A0ABR7QC27_9FLAO</name>
<gene>
    <name evidence="1" type="ORF">H2O64_14815</name>
</gene>
<dbReference type="PROSITE" id="PS51257">
    <property type="entry name" value="PROKAR_LIPOPROTEIN"/>
    <property type="match status" value="1"/>
</dbReference>
<evidence type="ECO:0000313" key="1">
    <source>
        <dbReference type="EMBL" id="MBC8755948.1"/>
    </source>
</evidence>
<reference evidence="1 2" key="1">
    <citation type="submission" date="2020-07" db="EMBL/GenBank/DDBJ databases">
        <title>Description of Kordia aestuariivivens sp. nov., isolated from a tidal flat.</title>
        <authorList>
            <person name="Park S."/>
            <person name="Yoon J.-H."/>
        </authorList>
    </citation>
    <scope>NUCLEOTIDE SEQUENCE [LARGE SCALE GENOMIC DNA]</scope>
    <source>
        <strain evidence="1 2">YSTF-M3</strain>
    </source>
</reference>
<sequence length="485" mass="55044">MEKINLFVIFIIGIALTSCEKENFIPENQTRLAKVLPTEVYGYSIEQHGITWSFASEQQYGQFANGDYWVVGPVKIINISNTYHNEGFTPSKKQDGSMINPGTNSNQGYDGTLNSYNSVLNVNYPNDQIISRDNVLLLGVNESLVTSVSWLYNSETDKETGTPRFNRGTNTPRPVLRTAAILTCLSEAPPEGSFRPPYCGSDKSIKYNKNKIKMSLLKNLSPSNITSIPDVVQIERQFQRVWLDHVYQSFGAYLHPSENMRHYGRDLAKEIGDAALILNLDFSSLPGSPSKDVLLYEFIQLGIDFAGIADNGGSWPPNGGFHMGRKWPILFAGIILEDDHMKNVGNWSTVFQEDAQTFYISQAEIDITNSNSWNPDSRINNPQPYSQLNLDLPEWGIRHATQPTRDALNWDATYRHINGVANSGFVLAAHIMEQTPTWNHQPLFDYMDRWWELTNGTYTSQRTTPFTKSMWEEYRSTYTPIWVSE</sequence>
<organism evidence="1 2">
    <name type="scientific">Kordia aestuariivivens</name>
    <dbReference type="NCBI Taxonomy" id="2759037"/>
    <lineage>
        <taxon>Bacteria</taxon>
        <taxon>Pseudomonadati</taxon>
        <taxon>Bacteroidota</taxon>
        <taxon>Flavobacteriia</taxon>
        <taxon>Flavobacteriales</taxon>
        <taxon>Flavobacteriaceae</taxon>
        <taxon>Kordia</taxon>
    </lineage>
</organism>
<comment type="caution">
    <text evidence="1">The sequence shown here is derived from an EMBL/GenBank/DDBJ whole genome shotgun (WGS) entry which is preliminary data.</text>
</comment>
<proteinExistence type="predicted"/>
<keyword evidence="2" id="KW-1185">Reference proteome</keyword>
<protein>
    <submittedName>
        <fullName evidence="1">Uncharacterized protein</fullName>
    </submittedName>
</protein>